<organism evidence="13 14">
    <name type="scientific">Candidatus Yanofskybacteria bacterium RIFCSPHIGHO2_02_FULL_41_11</name>
    <dbReference type="NCBI Taxonomy" id="1802675"/>
    <lineage>
        <taxon>Bacteria</taxon>
        <taxon>Candidatus Yanofskyibacteriota</taxon>
    </lineage>
</organism>
<dbReference type="SUPFAM" id="SSF56719">
    <property type="entry name" value="Type II DNA topoisomerase"/>
    <property type="match status" value="1"/>
</dbReference>
<feature type="domain" description="Toprim" evidence="12">
    <location>
        <begin position="444"/>
        <end position="558"/>
    </location>
</feature>
<dbReference type="Gene3D" id="3.30.565.10">
    <property type="entry name" value="Histidine kinase-like ATPase, C-terminal domain"/>
    <property type="match status" value="1"/>
</dbReference>
<comment type="similarity">
    <text evidence="2 10">Belongs to the type II topoisomerase GyrB family.</text>
</comment>
<keyword evidence="8" id="KW-0238">DNA-binding</keyword>
<evidence type="ECO:0000259" key="12">
    <source>
        <dbReference type="PROSITE" id="PS50880"/>
    </source>
</evidence>
<dbReference type="GO" id="GO:0046872">
    <property type="term" value="F:metal ion binding"/>
    <property type="evidence" value="ECO:0007669"/>
    <property type="project" value="UniProtKB-KW"/>
</dbReference>
<keyword evidence="3 10" id="KW-0479">Metal-binding</keyword>
<dbReference type="AlphaFoldDB" id="A0A1F8F9X6"/>
<dbReference type="InterPro" id="IPR003594">
    <property type="entry name" value="HATPase_dom"/>
</dbReference>
<feature type="binding site" evidence="10">
    <location>
        <position position="523"/>
    </location>
    <ligand>
        <name>Mg(2+)</name>
        <dbReference type="ChEBI" id="CHEBI:18420"/>
        <label>1</label>
        <note>catalytic</note>
    </ligand>
</feature>
<dbReference type="InterPro" id="IPR000565">
    <property type="entry name" value="Topo_IIA_B"/>
</dbReference>
<evidence type="ECO:0000313" key="13">
    <source>
        <dbReference type="EMBL" id="OGN09953.1"/>
    </source>
</evidence>
<comment type="function">
    <text evidence="10">A type II topoisomerase that negatively supercoils closed circular double-stranded (ds) DNA in an ATP-dependent manner to modulate DNA topology and maintain chromosomes in an underwound state. Negative supercoiling favors strand separation, and DNA replication, transcription, recombination and repair, all of which involve strand separation. Also able to catalyze the interconversion of other topological isomers of dsDNA rings, including catenanes and knotted rings. Type II topoisomerases break and join 2 DNA strands simultaneously in an ATP-dependent manner.</text>
</comment>
<dbReference type="NCBIfam" id="NF004189">
    <property type="entry name" value="PRK05644.1"/>
    <property type="match status" value="1"/>
</dbReference>
<dbReference type="GO" id="GO:0003677">
    <property type="term" value="F:DNA binding"/>
    <property type="evidence" value="ECO:0007669"/>
    <property type="project" value="UniProtKB-KW"/>
</dbReference>
<keyword evidence="7 10" id="KW-0799">Topoisomerase</keyword>
<keyword evidence="4 10" id="KW-0547">Nucleotide-binding</keyword>
<dbReference type="PRINTS" id="PR01159">
    <property type="entry name" value="DNAGYRASEB"/>
</dbReference>
<dbReference type="SUPFAM" id="SSF54211">
    <property type="entry name" value="Ribosomal protein S5 domain 2-like"/>
    <property type="match status" value="1"/>
</dbReference>
<comment type="miscellaneous">
    <text evidence="10">Few gyrases are as efficient as E.coli at forming negative supercoils. Not all organisms have 2 type II topoisomerases; in organisms with a single type II topoisomerase this enzyme also has to decatenate newly replicated chromosomes.</text>
</comment>
<dbReference type="PANTHER" id="PTHR45866:SF1">
    <property type="entry name" value="DNA GYRASE SUBUNIT B, MITOCHONDRIAL"/>
    <property type="match status" value="1"/>
</dbReference>
<dbReference type="InterPro" id="IPR013759">
    <property type="entry name" value="Topo_IIA_B_C"/>
</dbReference>
<keyword evidence="10" id="KW-0963">Cytoplasm</keyword>
<dbReference type="Pfam" id="PF00204">
    <property type="entry name" value="DNA_gyraseB"/>
    <property type="match status" value="1"/>
</dbReference>
<evidence type="ECO:0000256" key="2">
    <source>
        <dbReference type="ARBA" id="ARBA00010708"/>
    </source>
</evidence>
<feature type="binding site" evidence="10">
    <location>
        <position position="523"/>
    </location>
    <ligand>
        <name>Mg(2+)</name>
        <dbReference type="ChEBI" id="CHEBI:18420"/>
        <label>2</label>
    </ligand>
</feature>
<evidence type="ECO:0000256" key="4">
    <source>
        <dbReference type="ARBA" id="ARBA00022741"/>
    </source>
</evidence>
<evidence type="ECO:0000256" key="8">
    <source>
        <dbReference type="ARBA" id="ARBA00023125"/>
    </source>
</evidence>
<dbReference type="FunFam" id="3.40.50.670:FF:000001">
    <property type="entry name" value="DNA topoisomerase 2"/>
    <property type="match status" value="1"/>
</dbReference>
<dbReference type="NCBIfam" id="NF011501">
    <property type="entry name" value="PRK14939.1"/>
    <property type="match status" value="1"/>
</dbReference>
<dbReference type="GO" id="GO:0006265">
    <property type="term" value="P:DNA topological change"/>
    <property type="evidence" value="ECO:0007669"/>
    <property type="project" value="UniProtKB-UniRule"/>
</dbReference>
<keyword evidence="5 10" id="KW-0067">ATP-binding</keyword>
<evidence type="ECO:0000313" key="14">
    <source>
        <dbReference type="Proteomes" id="UP000177167"/>
    </source>
</evidence>
<dbReference type="PROSITE" id="PS50880">
    <property type="entry name" value="TOPRIM"/>
    <property type="match status" value="1"/>
</dbReference>
<dbReference type="NCBIfam" id="TIGR01059">
    <property type="entry name" value="gyrB"/>
    <property type="match status" value="1"/>
</dbReference>
<dbReference type="PROSITE" id="PS00177">
    <property type="entry name" value="TOPOISOMERASE_II"/>
    <property type="match status" value="1"/>
</dbReference>
<dbReference type="Proteomes" id="UP000177167">
    <property type="component" value="Unassembled WGS sequence"/>
</dbReference>
<sequence>MIKFNKTMAKDTPKQQSYTAKDIYVLEGLEPVRKRPGMYIGSTGVDGLHHLIWEVFDNSLDEAMAGYAKNIEVTLLPNNRVRVVDDGRGIPVEKHKQTGKSALETVMTTLHAGGKFGGDAYKVSGGLHGVGVSVVNALSKWLKAEVHRDGAVYEQEYERGEAKKAVKKVGPSKKKGTTVTFEPDPEIFETIKFDWSVILNHLRQQAYLTKGVKIKVIDERTPLITGEGKQKKETVLDYTFYFEGGITSYIDFLNRGIEPKHPNIFYAAKDQQGIFVEVALQYTEDLQAREVSFANNIHTVEGGMHLTGFKSALTRTLNDYARKNGYLKEKDDNLTGDDAREGLTAIISLKIRSQELQFEGQTKAKLGNPEARTAVETVINSEFADWLERNPNDARAMMEKVILASKARLAAKAARETVLRKGALDGMTLPGKLADCSSKDPSESELFIVEGDSAGGSSKGARDRRTQAILPLRGKILNVEKARLDKMLASEQIRNLIIAMGSAIAEEFDITKLRYHKIVIMTDADVDGAHIRTLLLTMFYRYFPKIIDGGYLYIAQPPLFKIQKGSKANYVYSDKEKDKMLEELKKEAGIKPDKGQKSKNGKEQKNKDWKVTSLDGNGLEGETKIETLPEEETKISGVSIQRYKGLGEMNPEQLWETTLNPANRVLLQVTIEDAQEADKIFDILMGAEVMPRRKFIQTHAKSVQNLDI</sequence>
<dbReference type="InterPro" id="IPR006171">
    <property type="entry name" value="TOPRIM_dom"/>
</dbReference>
<protein>
    <recommendedName>
        <fullName evidence="10">DNA gyrase subunit B</fullName>
        <ecNumber evidence="10">5.6.2.2</ecNumber>
    </recommendedName>
</protein>
<evidence type="ECO:0000256" key="11">
    <source>
        <dbReference type="SAM" id="MobiDB-lite"/>
    </source>
</evidence>
<evidence type="ECO:0000256" key="6">
    <source>
        <dbReference type="ARBA" id="ARBA00022842"/>
    </source>
</evidence>
<dbReference type="Gene3D" id="3.40.50.670">
    <property type="match status" value="1"/>
</dbReference>
<reference evidence="13 14" key="1">
    <citation type="journal article" date="2016" name="Nat. Commun.">
        <title>Thousands of microbial genomes shed light on interconnected biogeochemical processes in an aquifer system.</title>
        <authorList>
            <person name="Anantharaman K."/>
            <person name="Brown C.T."/>
            <person name="Hug L.A."/>
            <person name="Sharon I."/>
            <person name="Castelle C.J."/>
            <person name="Probst A.J."/>
            <person name="Thomas B.C."/>
            <person name="Singh A."/>
            <person name="Wilkins M.J."/>
            <person name="Karaoz U."/>
            <person name="Brodie E.L."/>
            <person name="Williams K.H."/>
            <person name="Hubbard S.S."/>
            <person name="Banfield J.F."/>
        </authorList>
    </citation>
    <scope>NUCLEOTIDE SEQUENCE [LARGE SCALE GENOMIC DNA]</scope>
</reference>
<comment type="cofactor">
    <cofactor evidence="10">
        <name>Mg(2+)</name>
        <dbReference type="ChEBI" id="CHEBI:18420"/>
    </cofactor>
    <cofactor evidence="10">
        <name>Mn(2+)</name>
        <dbReference type="ChEBI" id="CHEBI:29035"/>
    </cofactor>
    <cofactor evidence="10">
        <name>Ca(2+)</name>
        <dbReference type="ChEBI" id="CHEBI:29108"/>
    </cofactor>
    <text evidence="10">Binds two Mg(2+) per subunit. The magnesium ions form salt bridges with both the protein and the DNA. Can also accept other divalent metal cations, such as Mn(2+) or Ca(2+).</text>
</comment>
<dbReference type="SMART" id="SM00433">
    <property type="entry name" value="TOP2c"/>
    <property type="match status" value="1"/>
</dbReference>
<name>A0A1F8F9X6_9BACT</name>
<dbReference type="FunFam" id="3.30.230.10:FF:000005">
    <property type="entry name" value="DNA gyrase subunit B"/>
    <property type="match status" value="1"/>
</dbReference>
<evidence type="ECO:0000256" key="10">
    <source>
        <dbReference type="HAMAP-Rule" id="MF_01898"/>
    </source>
</evidence>
<dbReference type="InterPro" id="IPR002288">
    <property type="entry name" value="DNA_gyrase_B_C"/>
</dbReference>
<comment type="catalytic activity">
    <reaction evidence="1 10">
        <text>ATP-dependent breakage, passage and rejoining of double-stranded DNA.</text>
        <dbReference type="EC" id="5.6.2.2"/>
    </reaction>
</comment>
<comment type="subcellular location">
    <subcellularLocation>
        <location evidence="10">Cytoplasm</location>
    </subcellularLocation>
</comment>
<dbReference type="Pfam" id="PF00986">
    <property type="entry name" value="DNA_gyraseB_C"/>
    <property type="match status" value="1"/>
</dbReference>
<dbReference type="InterPro" id="IPR014721">
    <property type="entry name" value="Ribsml_uS5_D2-typ_fold_subgr"/>
</dbReference>
<dbReference type="GO" id="GO:0005694">
    <property type="term" value="C:chromosome"/>
    <property type="evidence" value="ECO:0007669"/>
    <property type="project" value="InterPro"/>
</dbReference>
<dbReference type="InterPro" id="IPR020568">
    <property type="entry name" value="Ribosomal_Su5_D2-typ_SF"/>
</dbReference>
<feature type="compositionally biased region" description="Basic and acidic residues" evidence="11">
    <location>
        <begin position="587"/>
        <end position="610"/>
    </location>
</feature>
<keyword evidence="9 10" id="KW-0413">Isomerase</keyword>
<dbReference type="SMART" id="SM00387">
    <property type="entry name" value="HATPase_c"/>
    <property type="match status" value="1"/>
</dbReference>
<feature type="site" description="Interaction with DNA" evidence="10">
    <location>
        <position position="475"/>
    </location>
</feature>
<evidence type="ECO:0000256" key="9">
    <source>
        <dbReference type="ARBA" id="ARBA00023235"/>
    </source>
</evidence>
<proteinExistence type="inferred from homology"/>
<evidence type="ECO:0000256" key="1">
    <source>
        <dbReference type="ARBA" id="ARBA00000185"/>
    </source>
</evidence>
<dbReference type="HAMAP" id="MF_01898">
    <property type="entry name" value="GyrB"/>
    <property type="match status" value="1"/>
</dbReference>
<dbReference type="InterPro" id="IPR013760">
    <property type="entry name" value="Topo_IIA-like_dom_sf"/>
</dbReference>
<gene>
    <name evidence="10" type="primary">gyrB</name>
    <name evidence="13" type="ORF">A3J46_04455</name>
</gene>
<evidence type="ECO:0000256" key="5">
    <source>
        <dbReference type="ARBA" id="ARBA00022840"/>
    </source>
</evidence>
<evidence type="ECO:0000256" key="7">
    <source>
        <dbReference type="ARBA" id="ARBA00023029"/>
    </source>
</evidence>
<dbReference type="Pfam" id="PF01751">
    <property type="entry name" value="Toprim"/>
    <property type="match status" value="1"/>
</dbReference>
<dbReference type="InterPro" id="IPR036890">
    <property type="entry name" value="HATPase_C_sf"/>
</dbReference>
<dbReference type="Gene3D" id="3.30.230.10">
    <property type="match status" value="1"/>
</dbReference>
<dbReference type="CDD" id="cd16928">
    <property type="entry name" value="HATPase_GyrB-like"/>
    <property type="match status" value="1"/>
</dbReference>
<comment type="subunit">
    <text evidence="10">Heterotetramer, composed of two GyrA and two GyrB chains. In the heterotetramer, GyrA contains the active site tyrosine that forms a transient covalent intermediate with DNA, while GyrB binds cofactors and catalyzes ATP hydrolysis.</text>
</comment>
<dbReference type="InterPro" id="IPR034160">
    <property type="entry name" value="TOPRIM_GyrB"/>
</dbReference>
<dbReference type="EC" id="5.6.2.2" evidence="10"/>
<evidence type="ECO:0000256" key="3">
    <source>
        <dbReference type="ARBA" id="ARBA00022723"/>
    </source>
</evidence>
<dbReference type="GO" id="GO:0003918">
    <property type="term" value="F:DNA topoisomerase type II (double strand cut, ATP-hydrolyzing) activity"/>
    <property type="evidence" value="ECO:0007669"/>
    <property type="project" value="UniProtKB-UniRule"/>
</dbReference>
<dbReference type="GO" id="GO:0006261">
    <property type="term" value="P:DNA-templated DNA replication"/>
    <property type="evidence" value="ECO:0007669"/>
    <property type="project" value="UniProtKB-UniRule"/>
</dbReference>
<dbReference type="GO" id="GO:0005737">
    <property type="term" value="C:cytoplasm"/>
    <property type="evidence" value="ECO:0007669"/>
    <property type="project" value="UniProtKB-SubCell"/>
</dbReference>
<keyword evidence="6 10" id="KW-0460">Magnesium</keyword>
<feature type="region of interest" description="Disordered" evidence="11">
    <location>
        <begin position="587"/>
        <end position="613"/>
    </location>
</feature>
<dbReference type="SUPFAM" id="SSF55874">
    <property type="entry name" value="ATPase domain of HSP90 chaperone/DNA topoisomerase II/histidine kinase"/>
    <property type="match status" value="1"/>
</dbReference>
<comment type="caution">
    <text evidence="13">The sequence shown here is derived from an EMBL/GenBank/DDBJ whole genome shotgun (WGS) entry which is preliminary data.</text>
</comment>
<dbReference type="GO" id="GO:0005524">
    <property type="term" value="F:ATP binding"/>
    <property type="evidence" value="ECO:0007669"/>
    <property type="project" value="UniProtKB-UniRule"/>
</dbReference>
<dbReference type="Pfam" id="PF02518">
    <property type="entry name" value="HATPase_c"/>
    <property type="match status" value="1"/>
</dbReference>
<accession>A0A1F8F9X6</accession>
<dbReference type="FunFam" id="3.30.565.10:FF:000002">
    <property type="entry name" value="DNA gyrase subunit B"/>
    <property type="match status" value="1"/>
</dbReference>
<feature type="binding site" evidence="10">
    <location>
        <position position="450"/>
    </location>
    <ligand>
        <name>Mg(2+)</name>
        <dbReference type="ChEBI" id="CHEBI:18420"/>
        <label>1</label>
        <note>catalytic</note>
    </ligand>
</feature>
<feature type="binding site" evidence="10">
    <location>
        <position position="525"/>
    </location>
    <ligand>
        <name>Mg(2+)</name>
        <dbReference type="ChEBI" id="CHEBI:18420"/>
        <label>2</label>
    </ligand>
</feature>
<dbReference type="InterPro" id="IPR001241">
    <property type="entry name" value="Topo_IIA"/>
</dbReference>
<feature type="site" description="Interaction with DNA" evidence="10">
    <location>
        <position position="478"/>
    </location>
</feature>
<dbReference type="PRINTS" id="PR00418">
    <property type="entry name" value="TPI2FAMILY"/>
</dbReference>
<dbReference type="InterPro" id="IPR013506">
    <property type="entry name" value="Topo_IIA_bsu_dom2"/>
</dbReference>
<dbReference type="InterPro" id="IPR018522">
    <property type="entry name" value="TopoIIA_CS"/>
</dbReference>
<dbReference type="CDD" id="cd00822">
    <property type="entry name" value="TopoII_Trans_DNA_gyrase"/>
    <property type="match status" value="1"/>
</dbReference>
<dbReference type="InterPro" id="IPR011557">
    <property type="entry name" value="GyrB"/>
</dbReference>
<dbReference type="CDD" id="cd03366">
    <property type="entry name" value="TOPRIM_TopoIIA_GyrB"/>
    <property type="match status" value="1"/>
</dbReference>
<dbReference type="EMBL" id="MGJP01000021">
    <property type="protein sequence ID" value="OGN09953.1"/>
    <property type="molecule type" value="Genomic_DNA"/>
</dbReference>
<dbReference type="PANTHER" id="PTHR45866">
    <property type="entry name" value="DNA GYRASE/TOPOISOMERASE SUBUNIT B"/>
    <property type="match status" value="1"/>
</dbReference>